<dbReference type="InterPro" id="IPR042230">
    <property type="entry name" value="CusF_sf"/>
</dbReference>
<dbReference type="InterPro" id="IPR021647">
    <property type="entry name" value="CusF_Ec"/>
</dbReference>
<proteinExistence type="predicted"/>
<reference evidence="2 3" key="1">
    <citation type="submission" date="2017-09" db="EMBL/GenBank/DDBJ databases">
        <title>Sphingomonas panjinensis sp.nov., isolated from oil-contaminated soil.</title>
        <authorList>
            <person name="Wang L."/>
            <person name="Chen L."/>
        </authorList>
    </citation>
    <scope>NUCLEOTIDE SEQUENCE [LARGE SCALE GENOMIC DNA]</scope>
    <source>
        <strain evidence="2 3">FW-11</strain>
    </source>
</reference>
<organism evidence="2 3">
    <name type="scientific">Sphingomonas oleivorans</name>
    <dbReference type="NCBI Taxonomy" id="1735121"/>
    <lineage>
        <taxon>Bacteria</taxon>
        <taxon>Pseudomonadati</taxon>
        <taxon>Pseudomonadota</taxon>
        <taxon>Alphaproteobacteria</taxon>
        <taxon>Sphingomonadales</taxon>
        <taxon>Sphingomonadaceae</taxon>
        <taxon>Sphingomonas</taxon>
    </lineage>
</organism>
<evidence type="ECO:0000256" key="1">
    <source>
        <dbReference type="SAM" id="MobiDB-lite"/>
    </source>
</evidence>
<evidence type="ECO:0000313" key="3">
    <source>
        <dbReference type="Proteomes" id="UP000244162"/>
    </source>
</evidence>
<sequence>MIASSLALVASLAACKKEAEAPKPAESSTTNTGSMSEMPMATEMKHGKGVGTVTEIDAAKGMVTLDHGDIAELQWPAMKMGFAIKPELLVGLKVGDKVSFEIDWDGKAGTVTKVEKVGS</sequence>
<keyword evidence="3" id="KW-1185">Reference proteome</keyword>
<accession>A0A2T5FX19</accession>
<dbReference type="EMBL" id="NWBU01000010">
    <property type="protein sequence ID" value="PTQ10318.1"/>
    <property type="molecule type" value="Genomic_DNA"/>
</dbReference>
<dbReference type="Proteomes" id="UP000244162">
    <property type="component" value="Unassembled WGS sequence"/>
</dbReference>
<evidence type="ECO:0000313" key="2">
    <source>
        <dbReference type="EMBL" id="PTQ10318.1"/>
    </source>
</evidence>
<dbReference type="Pfam" id="PF11604">
    <property type="entry name" value="CusF_Ec"/>
    <property type="match status" value="1"/>
</dbReference>
<comment type="caution">
    <text evidence="2">The sequence shown here is derived from an EMBL/GenBank/DDBJ whole genome shotgun (WGS) entry which is preliminary data.</text>
</comment>
<feature type="region of interest" description="Disordered" evidence="1">
    <location>
        <begin position="16"/>
        <end position="40"/>
    </location>
</feature>
<protein>
    <submittedName>
        <fullName evidence="2">Copper ABC transporter substrate-binding protein</fullName>
    </submittedName>
</protein>
<gene>
    <name evidence="2" type="ORF">CLG96_13145</name>
</gene>
<dbReference type="AlphaFoldDB" id="A0A2T5FX19"/>
<name>A0A2T5FX19_9SPHN</name>
<dbReference type="Gene3D" id="2.40.50.320">
    <property type="entry name" value="Copper binding periplasmic protein CusF"/>
    <property type="match status" value="1"/>
</dbReference>
<dbReference type="OrthoDB" id="5771277at2"/>